<protein>
    <recommendedName>
        <fullName evidence="4">DUF3575 domain-containing protein</fullName>
    </recommendedName>
</protein>
<gene>
    <name evidence="2" type="ORF">HUW48_23440</name>
</gene>
<dbReference type="RefSeq" id="WP_182413242.1">
    <property type="nucleotide sequence ID" value="NZ_CP055153.1"/>
</dbReference>
<proteinExistence type="predicted"/>
<feature type="signal peptide" evidence="1">
    <location>
        <begin position="1"/>
        <end position="21"/>
    </location>
</feature>
<name>A0A7L7LDA0_9BACT</name>
<evidence type="ECO:0000256" key="1">
    <source>
        <dbReference type="SAM" id="SignalP"/>
    </source>
</evidence>
<evidence type="ECO:0008006" key="4">
    <source>
        <dbReference type="Google" id="ProtNLM"/>
    </source>
</evidence>
<sequence length="228" mass="26620">MKKIFYLICLTLLLISQLVSAQEKKNIGLQFRVSPLSLLDPRAATVQLGIQANVKNRFGFSVDYGLPFKKLTEQIYTNPDLQFEQHKYHRIRAEIKYFMPPSWIKAGEKSRPYFSGEGFFGPEKYRKKDDWLLRDNEAYHYEYSDITRKMRGACLKVGLEYAIGRRVLLDVFIGPGLRQIKIDHHTFGEELREYDAPVDFYIEPVDKREGTFTRIHLGLGFKIGFVII</sequence>
<keyword evidence="3" id="KW-1185">Reference proteome</keyword>
<keyword evidence="1" id="KW-0732">Signal</keyword>
<accession>A0A7L7LDA0</accession>
<dbReference type="KEGG" id="add:HUW48_23440"/>
<dbReference type="Proteomes" id="UP000514509">
    <property type="component" value="Chromosome"/>
</dbReference>
<organism evidence="2 3">
    <name type="scientific">Adhaeribacter radiodurans</name>
    <dbReference type="NCBI Taxonomy" id="2745197"/>
    <lineage>
        <taxon>Bacteria</taxon>
        <taxon>Pseudomonadati</taxon>
        <taxon>Bacteroidota</taxon>
        <taxon>Cytophagia</taxon>
        <taxon>Cytophagales</taxon>
        <taxon>Hymenobacteraceae</taxon>
        <taxon>Adhaeribacter</taxon>
    </lineage>
</organism>
<reference evidence="2 3" key="2">
    <citation type="submission" date="2020-08" db="EMBL/GenBank/DDBJ databases">
        <title>Adhaeribacter dokdonensis sp. nov., isolated from the rhizosphere of Elymus tsukushiensis, a plant native to the Dokdo Islands, Republic of Korea.</title>
        <authorList>
            <person name="Ghim S.Y."/>
        </authorList>
    </citation>
    <scope>NUCLEOTIDE SEQUENCE [LARGE SCALE GENOMIC DNA]</scope>
    <source>
        <strain evidence="2 3">KUDC8001</strain>
    </source>
</reference>
<feature type="chain" id="PRO_5029602562" description="DUF3575 domain-containing protein" evidence="1">
    <location>
        <begin position="22"/>
        <end position="228"/>
    </location>
</feature>
<evidence type="ECO:0000313" key="3">
    <source>
        <dbReference type="Proteomes" id="UP000514509"/>
    </source>
</evidence>
<evidence type="ECO:0000313" key="2">
    <source>
        <dbReference type="EMBL" id="QMU30800.1"/>
    </source>
</evidence>
<dbReference type="EMBL" id="CP055153">
    <property type="protein sequence ID" value="QMU30800.1"/>
    <property type="molecule type" value="Genomic_DNA"/>
</dbReference>
<dbReference type="AlphaFoldDB" id="A0A7L7LDA0"/>
<reference evidence="2 3" key="1">
    <citation type="submission" date="2020-06" db="EMBL/GenBank/DDBJ databases">
        <authorList>
            <person name="Hwang Y.J."/>
        </authorList>
    </citation>
    <scope>NUCLEOTIDE SEQUENCE [LARGE SCALE GENOMIC DNA]</scope>
    <source>
        <strain evidence="2 3">KUDC8001</strain>
    </source>
</reference>